<keyword evidence="2" id="KW-1185">Reference proteome</keyword>
<gene>
    <name evidence="1" type="ORF">NITMOv2_3125</name>
</gene>
<reference evidence="1 2" key="1">
    <citation type="journal article" date="2015" name="Proc. Natl. Acad. Sci. U.S.A.">
        <title>Expanded metabolic versatility of ubiquitous nitrite-oxidizing bacteria from the genus Nitrospira.</title>
        <authorList>
            <person name="Koch H."/>
            <person name="Lucker S."/>
            <person name="Albertsen M."/>
            <person name="Kitzinger K."/>
            <person name="Herbold C."/>
            <person name="Spieck E."/>
            <person name="Nielsen P.H."/>
            <person name="Wagner M."/>
            <person name="Daims H."/>
        </authorList>
    </citation>
    <scope>NUCLEOTIDE SEQUENCE [LARGE SCALE GENOMIC DNA]</scope>
    <source>
        <strain evidence="1 2">NSP M-1</strain>
    </source>
</reference>
<evidence type="ECO:0000313" key="2">
    <source>
        <dbReference type="Proteomes" id="UP000069205"/>
    </source>
</evidence>
<dbReference type="Proteomes" id="UP000069205">
    <property type="component" value="Chromosome"/>
</dbReference>
<dbReference type="KEGG" id="nmv:NITMOv2_3125"/>
<accession>A0A0K2GFA0</accession>
<protein>
    <submittedName>
        <fullName evidence="1">Uncharacterized protein</fullName>
    </submittedName>
</protein>
<sequence length="103" mass="12079">MKEMRVPPEPTVAGRRECLEELLLDDLEVMDQHPLVTLRITWLFGMSALLAVLPKHRAPVWFQYVLARMSRHPFLMRSGVDRALACWLEWQLNQGERFRHGSP</sequence>
<organism evidence="1 2">
    <name type="scientific">Nitrospira moscoviensis</name>
    <dbReference type="NCBI Taxonomy" id="42253"/>
    <lineage>
        <taxon>Bacteria</taxon>
        <taxon>Pseudomonadati</taxon>
        <taxon>Nitrospirota</taxon>
        <taxon>Nitrospiria</taxon>
        <taxon>Nitrospirales</taxon>
        <taxon>Nitrospiraceae</taxon>
        <taxon>Nitrospira</taxon>
    </lineage>
</organism>
<dbReference type="EMBL" id="CP011801">
    <property type="protein sequence ID" value="ALA59524.1"/>
    <property type="molecule type" value="Genomic_DNA"/>
</dbReference>
<dbReference type="AlphaFoldDB" id="A0A0K2GFA0"/>
<name>A0A0K2GFA0_NITMO</name>
<dbReference type="STRING" id="42253.NITMOv2_3125"/>
<proteinExistence type="predicted"/>
<evidence type="ECO:0000313" key="1">
    <source>
        <dbReference type="EMBL" id="ALA59524.1"/>
    </source>
</evidence>